<protein>
    <recommendedName>
        <fullName evidence="2">dual-specificity kinase</fullName>
        <ecNumber evidence="2">2.7.12.1</ecNumber>
    </recommendedName>
</protein>
<evidence type="ECO:0000256" key="11">
    <source>
        <dbReference type="PROSITE-ProRule" id="PRU10141"/>
    </source>
</evidence>
<evidence type="ECO:0000313" key="15">
    <source>
        <dbReference type="Proteomes" id="UP000187209"/>
    </source>
</evidence>
<feature type="domain" description="Protein kinase" evidence="13">
    <location>
        <begin position="156"/>
        <end position="449"/>
    </location>
</feature>
<feature type="binding site" evidence="11">
    <location>
        <position position="185"/>
    </location>
    <ligand>
        <name>ATP</name>
        <dbReference type="ChEBI" id="CHEBI:30616"/>
    </ligand>
</feature>
<dbReference type="InterPro" id="IPR011009">
    <property type="entry name" value="Kinase-like_dom_sf"/>
</dbReference>
<evidence type="ECO:0000259" key="13">
    <source>
        <dbReference type="PROSITE" id="PS50011"/>
    </source>
</evidence>
<dbReference type="PANTHER" id="PTHR24058:SF22">
    <property type="entry name" value="DUAL SPECIFICITY TYROSINE-PHOSPHORYLATION-REGULATED KINASE 4"/>
    <property type="match status" value="1"/>
</dbReference>
<comment type="caution">
    <text evidence="14">The sequence shown here is derived from an EMBL/GenBank/DDBJ whole genome shotgun (WGS) entry which is preliminary data.</text>
</comment>
<keyword evidence="15" id="KW-1185">Reference proteome</keyword>
<keyword evidence="7 11" id="KW-0067">ATP-binding</keyword>
<organism evidence="14 15">
    <name type="scientific">Stentor coeruleus</name>
    <dbReference type="NCBI Taxonomy" id="5963"/>
    <lineage>
        <taxon>Eukaryota</taxon>
        <taxon>Sar</taxon>
        <taxon>Alveolata</taxon>
        <taxon>Ciliophora</taxon>
        <taxon>Postciliodesmatophora</taxon>
        <taxon>Heterotrichea</taxon>
        <taxon>Heterotrichida</taxon>
        <taxon>Stentoridae</taxon>
        <taxon>Stentor</taxon>
    </lineage>
</organism>
<dbReference type="GO" id="GO:0005737">
    <property type="term" value="C:cytoplasm"/>
    <property type="evidence" value="ECO:0007669"/>
    <property type="project" value="TreeGrafter"/>
</dbReference>
<dbReference type="AlphaFoldDB" id="A0A1R2B572"/>
<dbReference type="InterPro" id="IPR017441">
    <property type="entry name" value="Protein_kinase_ATP_BS"/>
</dbReference>
<dbReference type="InterPro" id="IPR008271">
    <property type="entry name" value="Ser/Thr_kinase_AS"/>
</dbReference>
<evidence type="ECO:0000313" key="14">
    <source>
        <dbReference type="EMBL" id="OMJ71896.1"/>
    </source>
</evidence>
<dbReference type="Gene3D" id="1.10.510.10">
    <property type="entry name" value="Transferase(Phosphotransferase) domain 1"/>
    <property type="match status" value="1"/>
</dbReference>
<dbReference type="GO" id="GO:0004674">
    <property type="term" value="F:protein serine/threonine kinase activity"/>
    <property type="evidence" value="ECO:0007669"/>
    <property type="project" value="UniProtKB-KW"/>
</dbReference>
<keyword evidence="4" id="KW-0808">Transferase</keyword>
<name>A0A1R2B572_9CILI</name>
<evidence type="ECO:0000256" key="12">
    <source>
        <dbReference type="RuleBase" id="RU000304"/>
    </source>
</evidence>
<keyword evidence="6" id="KW-0418">Kinase</keyword>
<comment type="catalytic activity">
    <reaction evidence="10">
        <text>L-tyrosyl-[protein] + ATP = O-phospho-L-tyrosyl-[protein] + ADP + H(+)</text>
        <dbReference type="Rhea" id="RHEA:10596"/>
        <dbReference type="Rhea" id="RHEA-COMP:10136"/>
        <dbReference type="Rhea" id="RHEA-COMP:20101"/>
        <dbReference type="ChEBI" id="CHEBI:15378"/>
        <dbReference type="ChEBI" id="CHEBI:30616"/>
        <dbReference type="ChEBI" id="CHEBI:46858"/>
        <dbReference type="ChEBI" id="CHEBI:61978"/>
        <dbReference type="ChEBI" id="CHEBI:456216"/>
        <dbReference type="EC" id="2.7.12.1"/>
    </reaction>
</comment>
<comment type="catalytic activity">
    <reaction evidence="9">
        <text>L-threonyl-[protein] + ATP = O-phospho-L-threonyl-[protein] + ADP + H(+)</text>
        <dbReference type="Rhea" id="RHEA:46608"/>
        <dbReference type="Rhea" id="RHEA-COMP:11060"/>
        <dbReference type="Rhea" id="RHEA-COMP:11605"/>
        <dbReference type="ChEBI" id="CHEBI:15378"/>
        <dbReference type="ChEBI" id="CHEBI:30013"/>
        <dbReference type="ChEBI" id="CHEBI:30616"/>
        <dbReference type="ChEBI" id="CHEBI:61977"/>
        <dbReference type="ChEBI" id="CHEBI:456216"/>
        <dbReference type="EC" id="2.7.12.1"/>
    </reaction>
</comment>
<proteinExistence type="inferred from homology"/>
<evidence type="ECO:0000256" key="7">
    <source>
        <dbReference type="ARBA" id="ARBA00022840"/>
    </source>
</evidence>
<dbReference type="EMBL" id="MPUH01000947">
    <property type="protein sequence ID" value="OMJ71896.1"/>
    <property type="molecule type" value="Genomic_DNA"/>
</dbReference>
<comment type="similarity">
    <text evidence="1">Belongs to the protein kinase superfamily. CMGC Ser/Thr protein kinase family. MNB/DYRK subfamily.</text>
</comment>
<dbReference type="Gene3D" id="3.30.10.30">
    <property type="entry name" value="DYRK"/>
    <property type="match status" value="1"/>
</dbReference>
<comment type="catalytic activity">
    <reaction evidence="8">
        <text>L-seryl-[protein] + ATP = O-phospho-L-seryl-[protein] + ADP + H(+)</text>
        <dbReference type="Rhea" id="RHEA:17989"/>
        <dbReference type="Rhea" id="RHEA-COMP:9863"/>
        <dbReference type="Rhea" id="RHEA-COMP:11604"/>
        <dbReference type="ChEBI" id="CHEBI:15378"/>
        <dbReference type="ChEBI" id="CHEBI:29999"/>
        <dbReference type="ChEBI" id="CHEBI:30616"/>
        <dbReference type="ChEBI" id="CHEBI:83421"/>
        <dbReference type="ChEBI" id="CHEBI:456216"/>
        <dbReference type="EC" id="2.7.12.1"/>
    </reaction>
</comment>
<dbReference type="GO" id="GO:0004712">
    <property type="term" value="F:protein serine/threonine/tyrosine kinase activity"/>
    <property type="evidence" value="ECO:0007669"/>
    <property type="project" value="UniProtKB-EC"/>
</dbReference>
<keyword evidence="5 11" id="KW-0547">Nucleotide-binding</keyword>
<dbReference type="InterPro" id="IPR042521">
    <property type="entry name" value="DYRK"/>
</dbReference>
<evidence type="ECO:0000256" key="1">
    <source>
        <dbReference type="ARBA" id="ARBA00008867"/>
    </source>
</evidence>
<dbReference type="PROSITE" id="PS00107">
    <property type="entry name" value="PROTEIN_KINASE_ATP"/>
    <property type="match status" value="1"/>
</dbReference>
<evidence type="ECO:0000256" key="9">
    <source>
        <dbReference type="ARBA" id="ARBA00049308"/>
    </source>
</evidence>
<dbReference type="PROSITE" id="PS00108">
    <property type="entry name" value="PROTEIN_KINASE_ST"/>
    <property type="match status" value="1"/>
</dbReference>
<dbReference type="GO" id="GO:0005524">
    <property type="term" value="F:ATP binding"/>
    <property type="evidence" value="ECO:0007669"/>
    <property type="project" value="UniProtKB-UniRule"/>
</dbReference>
<dbReference type="InterPro" id="IPR050494">
    <property type="entry name" value="Ser_Thr_dual-spec_kinase"/>
</dbReference>
<evidence type="ECO:0000256" key="10">
    <source>
        <dbReference type="ARBA" id="ARBA00051680"/>
    </source>
</evidence>
<reference evidence="14 15" key="1">
    <citation type="submission" date="2016-11" db="EMBL/GenBank/DDBJ databases">
        <title>The macronuclear genome of Stentor coeruleus: a giant cell with tiny introns.</title>
        <authorList>
            <person name="Slabodnick M."/>
            <person name="Ruby J.G."/>
            <person name="Reiff S.B."/>
            <person name="Swart E.C."/>
            <person name="Gosai S."/>
            <person name="Prabakaran S."/>
            <person name="Witkowska E."/>
            <person name="Larue G.E."/>
            <person name="Fisher S."/>
            <person name="Freeman R.M."/>
            <person name="Gunawardena J."/>
            <person name="Chu W."/>
            <person name="Stover N.A."/>
            <person name="Gregory B.D."/>
            <person name="Nowacki M."/>
            <person name="Derisi J."/>
            <person name="Roy S.W."/>
            <person name="Marshall W.F."/>
            <person name="Sood P."/>
        </authorList>
    </citation>
    <scope>NUCLEOTIDE SEQUENCE [LARGE SCALE GENOMIC DNA]</scope>
    <source>
        <strain evidence="14">WM001</strain>
    </source>
</reference>
<evidence type="ECO:0000256" key="6">
    <source>
        <dbReference type="ARBA" id="ARBA00022777"/>
    </source>
</evidence>
<dbReference type="OrthoDB" id="9332038at2759"/>
<dbReference type="InterPro" id="IPR000719">
    <property type="entry name" value="Prot_kinase_dom"/>
</dbReference>
<dbReference type="PROSITE" id="PS50011">
    <property type="entry name" value="PROTEIN_KINASE_DOM"/>
    <property type="match status" value="1"/>
</dbReference>
<evidence type="ECO:0000256" key="2">
    <source>
        <dbReference type="ARBA" id="ARBA00013203"/>
    </source>
</evidence>
<dbReference type="SMART" id="SM00220">
    <property type="entry name" value="S_TKc"/>
    <property type="match status" value="1"/>
</dbReference>
<dbReference type="Proteomes" id="UP000187209">
    <property type="component" value="Unassembled WGS sequence"/>
</dbReference>
<dbReference type="PANTHER" id="PTHR24058">
    <property type="entry name" value="DUAL SPECIFICITY PROTEIN KINASE"/>
    <property type="match status" value="1"/>
</dbReference>
<dbReference type="Pfam" id="PF00069">
    <property type="entry name" value="Pkinase"/>
    <property type="match status" value="1"/>
</dbReference>
<sequence length="451" mass="52279">MNGNSTKTQSGKACKINPYNPGVKKKATLNITIQNRLFMRSSLQNFTRNSIDLPQISENRQSPLNTTKPNILNSTIPYDPIAQVQSNPLTSQTALKQFSNYLSKYETEEILNYSEVYFLGMKANKIKVNLSEPNFGFDDDRSDYKIIIGDHIAYRYEIQHILGRGSFGQVCMCFDHKSKEQVAIKIIRNQIRFHRQARIEMRILHELKSQYIENYAVTMLENFKFRKHWCISFEPLGANLYEILKSNGFRGFSQLFIKKISFQLLSCLKNLKDNRIIHCDLKPENILLRKTQKEGVKVIDFGSSCFLNEKIHVYIQSRFYRAPEILLGINYNEAIDMWSLGCIVAELHLGYPLFHGESENEQLLCIMEVKGLPPEHLLGKAAKRKNYFEGNLVKNMLNSRGKRRVPGSKPLEIIIKNTDEKFFDFLNRCLEWDPELRLDPVAALAHPWLLD</sequence>
<evidence type="ECO:0000256" key="5">
    <source>
        <dbReference type="ARBA" id="ARBA00022741"/>
    </source>
</evidence>
<dbReference type="EC" id="2.7.12.1" evidence="2"/>
<evidence type="ECO:0000256" key="8">
    <source>
        <dbReference type="ARBA" id="ARBA00049003"/>
    </source>
</evidence>
<dbReference type="Gene3D" id="3.30.200.20">
    <property type="entry name" value="Phosphorylase Kinase, domain 1"/>
    <property type="match status" value="1"/>
</dbReference>
<dbReference type="CDD" id="cd14210">
    <property type="entry name" value="PKc_DYRK"/>
    <property type="match status" value="1"/>
</dbReference>
<dbReference type="SUPFAM" id="SSF56112">
    <property type="entry name" value="Protein kinase-like (PK-like)"/>
    <property type="match status" value="1"/>
</dbReference>
<evidence type="ECO:0000256" key="4">
    <source>
        <dbReference type="ARBA" id="ARBA00022679"/>
    </source>
</evidence>
<dbReference type="GO" id="GO:0005856">
    <property type="term" value="C:cytoskeleton"/>
    <property type="evidence" value="ECO:0007669"/>
    <property type="project" value="TreeGrafter"/>
</dbReference>
<gene>
    <name evidence="14" type="ORF">SteCoe_29779</name>
</gene>
<keyword evidence="3 12" id="KW-0723">Serine/threonine-protein kinase</keyword>
<evidence type="ECO:0000256" key="3">
    <source>
        <dbReference type="ARBA" id="ARBA00022527"/>
    </source>
</evidence>
<accession>A0A1R2B572</accession>